<evidence type="ECO:0000256" key="3">
    <source>
        <dbReference type="ARBA" id="ARBA00023163"/>
    </source>
</evidence>
<dbReference type="AlphaFoldDB" id="A0A927N1H4"/>
<dbReference type="Pfam" id="PF02909">
    <property type="entry name" value="TetR_C_1"/>
    <property type="match status" value="1"/>
</dbReference>
<sequence length="230" mass="25347">MGPQDTVVWVRHATLSPRARRELRRLVDVAIDIADRAGLAALTMRVLAAEAETGTTTLYRYIRSRDELLELMADAVHEAADLPDQTSGHWRADLSAIAHAMRAQYLQHPWLPTLVVTVGPHTLRMANLAAAAALRLSPDPATAEAVTSTIHHYVRGAVLGEIAETTSTTNAPLTAAQVRSVTSWKRAMLDNPDYAAFAQLRRTDVTLTHAERFEFGLERLLDGIERQLDV</sequence>
<protein>
    <submittedName>
        <fullName evidence="6">AcrR family transcriptional regulator</fullName>
    </submittedName>
</protein>
<keyword evidence="2 4" id="KW-0238">DNA-binding</keyword>
<name>A0A927N1H4_9ACTN</name>
<dbReference type="SUPFAM" id="SSF48498">
    <property type="entry name" value="Tetracyclin repressor-like, C-terminal domain"/>
    <property type="match status" value="1"/>
</dbReference>
<evidence type="ECO:0000256" key="4">
    <source>
        <dbReference type="PROSITE-ProRule" id="PRU00335"/>
    </source>
</evidence>
<dbReference type="InterPro" id="IPR050109">
    <property type="entry name" value="HTH-type_TetR-like_transc_reg"/>
</dbReference>
<feature type="domain" description="HTH tetR-type" evidence="5">
    <location>
        <begin position="20"/>
        <end position="80"/>
    </location>
</feature>
<dbReference type="Gene3D" id="1.10.10.60">
    <property type="entry name" value="Homeodomain-like"/>
    <property type="match status" value="1"/>
</dbReference>
<reference evidence="6" key="1">
    <citation type="submission" date="2020-10" db="EMBL/GenBank/DDBJ databases">
        <title>Sequencing the genomes of 1000 actinobacteria strains.</title>
        <authorList>
            <person name="Klenk H.-P."/>
        </authorList>
    </citation>
    <scope>NUCLEOTIDE SEQUENCE</scope>
    <source>
        <strain evidence="6">DSM 45354</strain>
    </source>
</reference>
<dbReference type="GO" id="GO:0000976">
    <property type="term" value="F:transcription cis-regulatory region binding"/>
    <property type="evidence" value="ECO:0007669"/>
    <property type="project" value="TreeGrafter"/>
</dbReference>
<dbReference type="Proteomes" id="UP000638648">
    <property type="component" value="Unassembled WGS sequence"/>
</dbReference>
<keyword evidence="1" id="KW-0805">Transcription regulation</keyword>
<dbReference type="InterPro" id="IPR009057">
    <property type="entry name" value="Homeodomain-like_sf"/>
</dbReference>
<evidence type="ECO:0000259" key="5">
    <source>
        <dbReference type="PROSITE" id="PS50977"/>
    </source>
</evidence>
<keyword evidence="3" id="KW-0804">Transcription</keyword>
<feature type="DNA-binding region" description="H-T-H motif" evidence="4">
    <location>
        <begin position="43"/>
        <end position="62"/>
    </location>
</feature>
<dbReference type="PANTHER" id="PTHR30055">
    <property type="entry name" value="HTH-TYPE TRANSCRIPTIONAL REGULATOR RUTR"/>
    <property type="match status" value="1"/>
</dbReference>
<evidence type="ECO:0000313" key="6">
    <source>
        <dbReference type="EMBL" id="MBE1609203.1"/>
    </source>
</evidence>
<dbReference type="GO" id="GO:0045892">
    <property type="term" value="P:negative regulation of DNA-templated transcription"/>
    <property type="evidence" value="ECO:0007669"/>
    <property type="project" value="InterPro"/>
</dbReference>
<dbReference type="RefSeq" id="WP_192752819.1">
    <property type="nucleotide sequence ID" value="NZ_BAABJL010000142.1"/>
</dbReference>
<dbReference type="EMBL" id="JADBEM010000001">
    <property type="protein sequence ID" value="MBE1609203.1"/>
    <property type="molecule type" value="Genomic_DNA"/>
</dbReference>
<keyword evidence="7" id="KW-1185">Reference proteome</keyword>
<dbReference type="InterPro" id="IPR004111">
    <property type="entry name" value="Repressor_TetR_C"/>
</dbReference>
<dbReference type="InterPro" id="IPR001647">
    <property type="entry name" value="HTH_TetR"/>
</dbReference>
<dbReference type="GO" id="GO:0003700">
    <property type="term" value="F:DNA-binding transcription factor activity"/>
    <property type="evidence" value="ECO:0007669"/>
    <property type="project" value="TreeGrafter"/>
</dbReference>
<evidence type="ECO:0000256" key="2">
    <source>
        <dbReference type="ARBA" id="ARBA00023125"/>
    </source>
</evidence>
<evidence type="ECO:0000256" key="1">
    <source>
        <dbReference type="ARBA" id="ARBA00023015"/>
    </source>
</evidence>
<comment type="caution">
    <text evidence="6">The sequence shown here is derived from an EMBL/GenBank/DDBJ whole genome shotgun (WGS) entry which is preliminary data.</text>
</comment>
<dbReference type="PROSITE" id="PS50977">
    <property type="entry name" value="HTH_TETR_2"/>
    <property type="match status" value="1"/>
</dbReference>
<accession>A0A927N1H4</accession>
<dbReference type="PANTHER" id="PTHR30055:SF151">
    <property type="entry name" value="TRANSCRIPTIONAL REGULATORY PROTEIN"/>
    <property type="match status" value="1"/>
</dbReference>
<gene>
    <name evidence="6" type="ORF">HEB94_006051</name>
</gene>
<organism evidence="6 7">
    <name type="scientific">Actinopolymorpha pittospori</name>
    <dbReference type="NCBI Taxonomy" id="648752"/>
    <lineage>
        <taxon>Bacteria</taxon>
        <taxon>Bacillati</taxon>
        <taxon>Actinomycetota</taxon>
        <taxon>Actinomycetes</taxon>
        <taxon>Propionibacteriales</taxon>
        <taxon>Actinopolymorphaceae</taxon>
        <taxon>Actinopolymorpha</taxon>
    </lineage>
</organism>
<dbReference type="Gene3D" id="1.10.357.10">
    <property type="entry name" value="Tetracycline Repressor, domain 2"/>
    <property type="match status" value="1"/>
</dbReference>
<evidence type="ECO:0000313" key="7">
    <source>
        <dbReference type="Proteomes" id="UP000638648"/>
    </source>
</evidence>
<dbReference type="Pfam" id="PF00440">
    <property type="entry name" value="TetR_N"/>
    <property type="match status" value="1"/>
</dbReference>
<proteinExistence type="predicted"/>
<dbReference type="SUPFAM" id="SSF46689">
    <property type="entry name" value="Homeodomain-like"/>
    <property type="match status" value="1"/>
</dbReference>
<dbReference type="InterPro" id="IPR036271">
    <property type="entry name" value="Tet_transcr_reg_TetR-rel_C_sf"/>
</dbReference>